<dbReference type="SUPFAM" id="SSF56112">
    <property type="entry name" value="Protein kinase-like (PK-like)"/>
    <property type="match status" value="1"/>
</dbReference>
<reference evidence="3 4" key="1">
    <citation type="submission" date="2024-05" db="EMBL/GenBank/DDBJ databases">
        <title>A draft genome resource for the thread blight pathogen Marasmius tenuissimus strain MS-2.</title>
        <authorList>
            <person name="Yulfo-Soto G.E."/>
            <person name="Baruah I.K."/>
            <person name="Amoako-Attah I."/>
            <person name="Bukari Y."/>
            <person name="Meinhardt L.W."/>
            <person name="Bailey B.A."/>
            <person name="Cohen S.P."/>
        </authorList>
    </citation>
    <scope>NUCLEOTIDE SEQUENCE [LARGE SCALE GENOMIC DNA]</scope>
    <source>
        <strain evidence="3 4">MS-2</strain>
    </source>
</reference>
<feature type="compositionally biased region" description="Polar residues" evidence="1">
    <location>
        <begin position="90"/>
        <end position="109"/>
    </location>
</feature>
<keyword evidence="4" id="KW-1185">Reference proteome</keyword>
<evidence type="ECO:0000313" key="4">
    <source>
        <dbReference type="Proteomes" id="UP001437256"/>
    </source>
</evidence>
<feature type="compositionally biased region" description="Polar residues" evidence="1">
    <location>
        <begin position="49"/>
        <end position="64"/>
    </location>
</feature>
<dbReference type="Pfam" id="PF07714">
    <property type="entry name" value="PK_Tyr_Ser-Thr"/>
    <property type="match status" value="1"/>
</dbReference>
<dbReference type="PROSITE" id="PS50011">
    <property type="entry name" value="PROTEIN_KINASE_DOM"/>
    <property type="match status" value="1"/>
</dbReference>
<dbReference type="PROSITE" id="PS00108">
    <property type="entry name" value="PROTEIN_KINASE_ST"/>
    <property type="match status" value="1"/>
</dbReference>
<comment type="caution">
    <text evidence="3">The sequence shown here is derived from an EMBL/GenBank/DDBJ whole genome shotgun (WGS) entry which is preliminary data.</text>
</comment>
<dbReference type="PANTHER" id="PTHR44329:SF214">
    <property type="entry name" value="PROTEIN KINASE DOMAIN-CONTAINING PROTEIN"/>
    <property type="match status" value="1"/>
</dbReference>
<dbReference type="InterPro" id="IPR001245">
    <property type="entry name" value="Ser-Thr/Tyr_kinase_cat_dom"/>
</dbReference>
<feature type="compositionally biased region" description="Low complexity" evidence="1">
    <location>
        <begin position="76"/>
        <end position="89"/>
    </location>
</feature>
<gene>
    <name evidence="3" type="ORF">AAF712_006444</name>
</gene>
<evidence type="ECO:0000256" key="1">
    <source>
        <dbReference type="SAM" id="MobiDB-lite"/>
    </source>
</evidence>
<evidence type="ECO:0000313" key="3">
    <source>
        <dbReference type="EMBL" id="KAL0066402.1"/>
    </source>
</evidence>
<organism evidence="3 4">
    <name type="scientific">Marasmius tenuissimus</name>
    <dbReference type="NCBI Taxonomy" id="585030"/>
    <lineage>
        <taxon>Eukaryota</taxon>
        <taxon>Fungi</taxon>
        <taxon>Dikarya</taxon>
        <taxon>Basidiomycota</taxon>
        <taxon>Agaricomycotina</taxon>
        <taxon>Agaricomycetes</taxon>
        <taxon>Agaricomycetidae</taxon>
        <taxon>Agaricales</taxon>
        <taxon>Marasmiineae</taxon>
        <taxon>Marasmiaceae</taxon>
        <taxon>Marasmius</taxon>
    </lineage>
</organism>
<protein>
    <recommendedName>
        <fullName evidence="2">Protein kinase domain-containing protein</fullName>
    </recommendedName>
</protein>
<feature type="domain" description="Protein kinase" evidence="2">
    <location>
        <begin position="220"/>
        <end position="414"/>
    </location>
</feature>
<dbReference type="InterPro" id="IPR011009">
    <property type="entry name" value="Kinase-like_dom_sf"/>
</dbReference>
<dbReference type="SMART" id="SM00220">
    <property type="entry name" value="S_TKc"/>
    <property type="match status" value="1"/>
</dbReference>
<proteinExistence type="predicted"/>
<feature type="compositionally biased region" description="Polar residues" evidence="1">
    <location>
        <begin position="1"/>
        <end position="22"/>
    </location>
</feature>
<dbReference type="InterPro" id="IPR000719">
    <property type="entry name" value="Prot_kinase_dom"/>
</dbReference>
<evidence type="ECO:0000259" key="2">
    <source>
        <dbReference type="PROSITE" id="PS50011"/>
    </source>
</evidence>
<dbReference type="EMBL" id="JBBXMP010000035">
    <property type="protein sequence ID" value="KAL0066402.1"/>
    <property type="molecule type" value="Genomic_DNA"/>
</dbReference>
<feature type="region of interest" description="Disordered" evidence="1">
    <location>
        <begin position="1"/>
        <end position="177"/>
    </location>
</feature>
<dbReference type="Proteomes" id="UP001437256">
    <property type="component" value="Unassembled WGS sequence"/>
</dbReference>
<dbReference type="PANTHER" id="PTHR44329">
    <property type="entry name" value="SERINE/THREONINE-PROTEIN KINASE TNNI3K-RELATED"/>
    <property type="match status" value="1"/>
</dbReference>
<name>A0ABR3A1G8_9AGAR</name>
<dbReference type="InterPro" id="IPR051681">
    <property type="entry name" value="Ser/Thr_Kinases-Pseudokinases"/>
</dbReference>
<feature type="compositionally biased region" description="Basic and acidic residues" evidence="1">
    <location>
        <begin position="154"/>
        <end position="175"/>
    </location>
</feature>
<dbReference type="Gene3D" id="1.10.510.10">
    <property type="entry name" value="Transferase(Phosphotransferase) domain 1"/>
    <property type="match status" value="1"/>
</dbReference>
<accession>A0ABR3A1G8</accession>
<sequence>MSYSHNTIGDRANLSTVHGPQFNNHQSGTGTQNNNNSTGTQNINHGRDQNFNNGPGGMTVNNKGPWNPRPPQAYHSPSPSSGYGNSNNNREGTQNVNTGRDQNANNSSGKYKINNDERTGRDSPPPTQHSIAGSATRERRGDAHSPSIAPARPPSEKRLNGDKLRREEDHFRDMRDDEDEYEEVLGIKNEDAQKVLDEWQSLFECTEDTKLRQQVVRAMSELAYRIDFGGFADIWTGSTDGKKVAVKVVRYRIDREQRDQMMKAFMREAVIWRSFDHPNILPLMGMYWFNSEQICLVCPWMENGNLLQFVKKHPDIDSATQEELAKEIAQGLAYLHGLNITHGDLKGYNVLIDVDPDDPDRIAHARITDFGLSRVADDENLAGLSTMSGRQGPARWLAPELLTEWKKISNLSEK</sequence>
<feature type="compositionally biased region" description="Low complexity" evidence="1">
    <location>
        <begin position="23"/>
        <end position="44"/>
    </location>
</feature>
<dbReference type="InterPro" id="IPR008271">
    <property type="entry name" value="Ser/Thr_kinase_AS"/>
</dbReference>